<dbReference type="InterPro" id="IPR026392">
    <property type="entry name" value="Exo/Archaeosortase_dom"/>
</dbReference>
<dbReference type="EC" id="3.4.22.-" evidence="9"/>
<gene>
    <name evidence="9" type="primary">crtA</name>
    <name evidence="9" type="ORF">ICL16_13925</name>
</gene>
<feature type="transmembrane region" description="Helical" evidence="8">
    <location>
        <begin position="250"/>
        <end position="270"/>
    </location>
</feature>
<protein>
    <submittedName>
        <fullName evidence="9">Cyanoexosortase A</fullName>
        <ecNumber evidence="9">3.4.22.-</ecNumber>
    </submittedName>
</protein>
<organism evidence="9 10">
    <name type="scientific">Iningainema tapete BLCC-T55</name>
    <dbReference type="NCBI Taxonomy" id="2748662"/>
    <lineage>
        <taxon>Bacteria</taxon>
        <taxon>Bacillati</taxon>
        <taxon>Cyanobacteriota</taxon>
        <taxon>Cyanophyceae</taxon>
        <taxon>Nostocales</taxon>
        <taxon>Scytonemataceae</taxon>
        <taxon>Iningainema tapete</taxon>
    </lineage>
</organism>
<dbReference type="Proteomes" id="UP000629098">
    <property type="component" value="Unassembled WGS sequence"/>
</dbReference>
<comment type="subcellular location">
    <subcellularLocation>
        <location evidence="1">Cell membrane</location>
        <topology evidence="1">Multi-pass membrane protein</topology>
    </subcellularLocation>
</comment>
<keyword evidence="3" id="KW-0645">Protease</keyword>
<dbReference type="Pfam" id="PF09721">
    <property type="entry name" value="Exosortase_EpsH"/>
    <property type="match status" value="1"/>
</dbReference>
<evidence type="ECO:0000256" key="4">
    <source>
        <dbReference type="ARBA" id="ARBA00022692"/>
    </source>
</evidence>
<keyword evidence="6 8" id="KW-1133">Transmembrane helix</keyword>
<evidence type="ECO:0000256" key="8">
    <source>
        <dbReference type="SAM" id="Phobius"/>
    </source>
</evidence>
<feature type="transmembrane region" description="Helical" evidence="8">
    <location>
        <begin position="210"/>
        <end position="230"/>
    </location>
</feature>
<dbReference type="NCBIfam" id="TIGR04178">
    <property type="entry name" value="exo_archaeo"/>
    <property type="match status" value="1"/>
</dbReference>
<sequence length="279" mass="30612">MKEFQLTQLLSWKDPRYWLLAIAIALETMCITLVWRADDMGHLGMSILFLLATSTLLWEKRHSLSFESDFFSSLVGVVLISWVLWESINLSAGHALRLLSLTSAIGVALLASGFKGLKQYWQELIILFFLGVPGVIAAFLFDLSPLSAKFGGFLLSLSGFSVSVVGTNINLPTGGVRVVYGCSGIDTITYVLGIAVIALVMFPVHWRKQIFVPIVAIAIGFIVNGVRIAMLAAMSVSNKAAFDDWHGGTASYSFGMIGIFLLGLFYWFLLEQEGNIKKS</sequence>
<evidence type="ECO:0000256" key="1">
    <source>
        <dbReference type="ARBA" id="ARBA00004651"/>
    </source>
</evidence>
<name>A0A8J7BX61_9CYAN</name>
<dbReference type="RefSeq" id="WP_190828549.1">
    <property type="nucleotide sequence ID" value="NZ_CAWPPI010000049.1"/>
</dbReference>
<keyword evidence="2" id="KW-1003">Cell membrane</keyword>
<dbReference type="GO" id="GO:0008233">
    <property type="term" value="F:peptidase activity"/>
    <property type="evidence" value="ECO:0007669"/>
    <property type="project" value="UniProtKB-KW"/>
</dbReference>
<dbReference type="InterPro" id="IPR022505">
    <property type="entry name" value="Exosortase_cyanobac"/>
</dbReference>
<comment type="caution">
    <text evidence="9">The sequence shown here is derived from an EMBL/GenBank/DDBJ whole genome shotgun (WGS) entry which is preliminary data.</text>
</comment>
<keyword evidence="7 8" id="KW-0472">Membrane</keyword>
<dbReference type="EMBL" id="JACXAE010000049">
    <property type="protein sequence ID" value="MBD2773132.1"/>
    <property type="molecule type" value="Genomic_DNA"/>
</dbReference>
<evidence type="ECO:0000313" key="10">
    <source>
        <dbReference type="Proteomes" id="UP000629098"/>
    </source>
</evidence>
<feature type="transmembrane region" description="Helical" evidence="8">
    <location>
        <begin position="70"/>
        <end position="88"/>
    </location>
</feature>
<dbReference type="AlphaFoldDB" id="A0A8J7BX61"/>
<evidence type="ECO:0000256" key="7">
    <source>
        <dbReference type="ARBA" id="ARBA00023136"/>
    </source>
</evidence>
<dbReference type="GO" id="GO:0005886">
    <property type="term" value="C:plasma membrane"/>
    <property type="evidence" value="ECO:0007669"/>
    <property type="project" value="UniProtKB-SubCell"/>
</dbReference>
<feature type="transmembrane region" description="Helical" evidence="8">
    <location>
        <begin position="120"/>
        <end position="141"/>
    </location>
</feature>
<reference evidence="9" key="1">
    <citation type="submission" date="2020-09" db="EMBL/GenBank/DDBJ databases">
        <title>Iningainema tapete sp. nov. (Scytonemataceae, Cyanobacteria) from greenhouses in central Florida (USA) produces two types of nodularin with biosynthetic potential for microcystin-LR and anabaenopeptins.</title>
        <authorList>
            <person name="Berthold D.E."/>
            <person name="Lefler F.W."/>
            <person name="Huang I.-S."/>
            <person name="Abdulla H."/>
            <person name="Zimba P.V."/>
            <person name="Laughinghouse H.D. IV."/>
        </authorList>
    </citation>
    <scope>NUCLEOTIDE SEQUENCE</scope>
    <source>
        <strain evidence="9">BLCCT55</strain>
    </source>
</reference>
<feature type="transmembrane region" description="Helical" evidence="8">
    <location>
        <begin position="42"/>
        <end position="58"/>
    </location>
</feature>
<evidence type="ECO:0000313" key="9">
    <source>
        <dbReference type="EMBL" id="MBD2773132.1"/>
    </source>
</evidence>
<feature type="transmembrane region" description="Helical" evidence="8">
    <location>
        <begin position="17"/>
        <end position="35"/>
    </location>
</feature>
<keyword evidence="4 8" id="KW-0812">Transmembrane</keyword>
<dbReference type="NCBIfam" id="TIGR03763">
    <property type="entry name" value="cyanoexo_CrtA"/>
    <property type="match status" value="1"/>
</dbReference>
<evidence type="ECO:0000256" key="6">
    <source>
        <dbReference type="ARBA" id="ARBA00022989"/>
    </source>
</evidence>
<keyword evidence="5 9" id="KW-0378">Hydrolase</keyword>
<evidence type="ECO:0000256" key="3">
    <source>
        <dbReference type="ARBA" id="ARBA00022670"/>
    </source>
</evidence>
<dbReference type="InterPro" id="IPR019127">
    <property type="entry name" value="Exosortase"/>
</dbReference>
<proteinExistence type="predicted"/>
<accession>A0A8J7BX61</accession>
<feature type="transmembrane region" description="Helical" evidence="8">
    <location>
        <begin position="95"/>
        <end position="114"/>
    </location>
</feature>
<evidence type="ECO:0000256" key="5">
    <source>
        <dbReference type="ARBA" id="ARBA00022801"/>
    </source>
</evidence>
<keyword evidence="10" id="KW-1185">Reference proteome</keyword>
<feature type="transmembrane region" description="Helical" evidence="8">
    <location>
        <begin position="178"/>
        <end position="203"/>
    </location>
</feature>
<dbReference type="GO" id="GO:0006508">
    <property type="term" value="P:proteolysis"/>
    <property type="evidence" value="ECO:0007669"/>
    <property type="project" value="UniProtKB-KW"/>
</dbReference>
<evidence type="ECO:0000256" key="2">
    <source>
        <dbReference type="ARBA" id="ARBA00022475"/>
    </source>
</evidence>